<dbReference type="SUPFAM" id="SSF50630">
    <property type="entry name" value="Acid proteases"/>
    <property type="match status" value="1"/>
</dbReference>
<dbReference type="SMR" id="A0A251QVG4"/>
<gene>
    <name evidence="11" type="ORF">PRUPE_1G087300</name>
</gene>
<dbReference type="eggNOG" id="KOG1339">
    <property type="taxonomic scope" value="Eukaryota"/>
</dbReference>
<keyword evidence="9" id="KW-0472">Membrane</keyword>
<evidence type="ECO:0000256" key="1">
    <source>
        <dbReference type="ARBA" id="ARBA00007447"/>
    </source>
</evidence>
<dbReference type="Proteomes" id="UP000006882">
    <property type="component" value="Chromosome G1"/>
</dbReference>
<evidence type="ECO:0000256" key="2">
    <source>
        <dbReference type="ARBA" id="ARBA00022670"/>
    </source>
</evidence>
<evidence type="ECO:0000256" key="7">
    <source>
        <dbReference type="PIRSR" id="PIRSR601461-1"/>
    </source>
</evidence>
<evidence type="ECO:0000256" key="5">
    <source>
        <dbReference type="ARBA" id="ARBA00022801"/>
    </source>
</evidence>
<keyword evidence="5" id="KW-0378">Hydrolase</keyword>
<accession>A0A251QVG4</accession>
<evidence type="ECO:0000256" key="9">
    <source>
        <dbReference type="SAM" id="Phobius"/>
    </source>
</evidence>
<name>A0A251QVG4_PRUPE</name>
<dbReference type="FunFam" id="2.40.70.10:FF:000021">
    <property type="entry name" value="Aspartyl protease AED1"/>
    <property type="match status" value="1"/>
</dbReference>
<dbReference type="EMBL" id="CM007651">
    <property type="protein sequence ID" value="ONI27450.1"/>
    <property type="molecule type" value="Genomic_DNA"/>
</dbReference>
<keyword evidence="6" id="KW-1015">Disulfide bond</keyword>
<dbReference type="PANTHER" id="PTHR13683">
    <property type="entry name" value="ASPARTYL PROTEASES"/>
    <property type="match status" value="1"/>
</dbReference>
<dbReference type="Pfam" id="PF14543">
    <property type="entry name" value="TAXi_N"/>
    <property type="match status" value="1"/>
</dbReference>
<organism evidence="11 12">
    <name type="scientific">Prunus persica</name>
    <name type="common">Peach</name>
    <name type="synonym">Amygdalus persica</name>
    <dbReference type="NCBI Taxonomy" id="3760"/>
    <lineage>
        <taxon>Eukaryota</taxon>
        <taxon>Viridiplantae</taxon>
        <taxon>Streptophyta</taxon>
        <taxon>Embryophyta</taxon>
        <taxon>Tracheophyta</taxon>
        <taxon>Spermatophyta</taxon>
        <taxon>Magnoliopsida</taxon>
        <taxon>eudicotyledons</taxon>
        <taxon>Gunneridae</taxon>
        <taxon>Pentapetalae</taxon>
        <taxon>rosids</taxon>
        <taxon>fabids</taxon>
        <taxon>Rosales</taxon>
        <taxon>Rosaceae</taxon>
        <taxon>Amygdaloideae</taxon>
        <taxon>Amygdaleae</taxon>
        <taxon>Prunus</taxon>
    </lineage>
</organism>
<sequence length="497" mass="53563">METPNISSSSFLWYFIRFLVLVCLILCSLETCFTLEESDVKSHLGLEYSHTVQVKSLLPATTCSPSTQGHDKKASVLKVVHKHGPCSHFNQSHKENAPTHTQILEQDQARVNSIHSRRNPKKAIDRRGQRQRDSTTVPALSGSTVGAADYIVTVGLGTPKKQLSLTFDTGSDLTWTQCRPCIRPCYKQVDPIFDPSVSSSYANVSCNSVVCSQLKSGTGYAPACATSTCVYTTTYGDGSISVGFFAKETITLTSTDVFDGFLFGCGKVNQGLFRGSAGLLGLGRDSISFVEQTAAKYGRFFSYCLPSTSSSTGFLSFGREKRGRASKGVKFTRLATLPQKEYSSLYGINLVGITVGGRKLPISTSVFKTSGTIIDSGTVITRLPPQAYSALRAAFQQGMKSYPRAPAISILDTCYDFSSYETVTIPKIAISFKGGLTLDLDGTGIIYPVTASQACLAFAANKNDSDIAVFGNVQQLKFEVVYDVDKGKLGFASGGCL</sequence>
<dbReference type="InterPro" id="IPR001461">
    <property type="entry name" value="Aspartic_peptidase_A1"/>
</dbReference>
<evidence type="ECO:0000256" key="4">
    <source>
        <dbReference type="ARBA" id="ARBA00022750"/>
    </source>
</evidence>
<dbReference type="Gramene" id="ONI27450">
    <property type="protein sequence ID" value="ONI27450"/>
    <property type="gene ID" value="PRUPE_1G087300"/>
</dbReference>
<keyword evidence="2" id="KW-0645">Protease</keyword>
<dbReference type="PROSITE" id="PS51767">
    <property type="entry name" value="PEPTIDASE_A1"/>
    <property type="match status" value="1"/>
</dbReference>
<evidence type="ECO:0000256" key="3">
    <source>
        <dbReference type="ARBA" id="ARBA00022729"/>
    </source>
</evidence>
<keyword evidence="12" id="KW-1185">Reference proteome</keyword>
<comment type="similarity">
    <text evidence="1">Belongs to the peptidase A1 family.</text>
</comment>
<dbReference type="AlphaFoldDB" id="A0A251QVG4"/>
<dbReference type="GO" id="GO:0004190">
    <property type="term" value="F:aspartic-type endopeptidase activity"/>
    <property type="evidence" value="ECO:0007669"/>
    <property type="project" value="UniProtKB-KW"/>
</dbReference>
<feature type="active site" evidence="7">
    <location>
        <position position="168"/>
    </location>
</feature>
<dbReference type="PANTHER" id="PTHR13683:SF750">
    <property type="entry name" value="ASPARTYL PROTEASE AED1"/>
    <property type="match status" value="1"/>
</dbReference>
<dbReference type="Pfam" id="PF14541">
    <property type="entry name" value="TAXi_C"/>
    <property type="match status" value="1"/>
</dbReference>
<dbReference type="OrthoDB" id="2747330at2759"/>
<reference evidence="11 12" key="1">
    <citation type="journal article" date="2013" name="Nat. Genet.">
        <title>The high-quality draft genome of peach (Prunus persica) identifies unique patterns of genetic diversity, domestication and genome evolution.</title>
        <authorList>
            <consortium name="International Peach Genome Initiative"/>
            <person name="Verde I."/>
            <person name="Abbott A.G."/>
            <person name="Scalabrin S."/>
            <person name="Jung S."/>
            <person name="Shu S."/>
            <person name="Marroni F."/>
            <person name="Zhebentyayeva T."/>
            <person name="Dettori M.T."/>
            <person name="Grimwood J."/>
            <person name="Cattonaro F."/>
            <person name="Zuccolo A."/>
            <person name="Rossini L."/>
            <person name="Jenkins J."/>
            <person name="Vendramin E."/>
            <person name="Meisel L.A."/>
            <person name="Decroocq V."/>
            <person name="Sosinski B."/>
            <person name="Prochnik S."/>
            <person name="Mitros T."/>
            <person name="Policriti A."/>
            <person name="Cipriani G."/>
            <person name="Dondini L."/>
            <person name="Ficklin S."/>
            <person name="Goodstein D.M."/>
            <person name="Xuan P."/>
            <person name="Del Fabbro C."/>
            <person name="Aramini V."/>
            <person name="Copetti D."/>
            <person name="Gonzalez S."/>
            <person name="Horner D.S."/>
            <person name="Falchi R."/>
            <person name="Lucas S."/>
            <person name="Mica E."/>
            <person name="Maldonado J."/>
            <person name="Lazzari B."/>
            <person name="Bielenberg D."/>
            <person name="Pirona R."/>
            <person name="Miculan M."/>
            <person name="Barakat A."/>
            <person name="Testolin R."/>
            <person name="Stella A."/>
            <person name="Tartarini S."/>
            <person name="Tonutti P."/>
            <person name="Arus P."/>
            <person name="Orellana A."/>
            <person name="Wells C."/>
            <person name="Main D."/>
            <person name="Vizzotto G."/>
            <person name="Silva H."/>
            <person name="Salamini F."/>
            <person name="Schmutz J."/>
            <person name="Morgante M."/>
            <person name="Rokhsar D.S."/>
        </authorList>
    </citation>
    <scope>NUCLEOTIDE SEQUENCE [LARGE SCALE GENOMIC DNA]</scope>
    <source>
        <strain evidence="12">cv. Nemared</strain>
    </source>
</reference>
<keyword evidence="4" id="KW-0064">Aspartyl protease</keyword>
<dbReference type="FunFam" id="2.40.70.10:FF:000013">
    <property type="entry name" value="Aspartyl protease AED1"/>
    <property type="match status" value="1"/>
</dbReference>
<evidence type="ECO:0000313" key="11">
    <source>
        <dbReference type="EMBL" id="ONI27450.1"/>
    </source>
</evidence>
<feature type="region of interest" description="Disordered" evidence="8">
    <location>
        <begin position="111"/>
        <end position="139"/>
    </location>
</feature>
<evidence type="ECO:0000259" key="10">
    <source>
        <dbReference type="PROSITE" id="PS51767"/>
    </source>
</evidence>
<dbReference type="InterPro" id="IPR033121">
    <property type="entry name" value="PEPTIDASE_A1"/>
</dbReference>
<evidence type="ECO:0000313" key="12">
    <source>
        <dbReference type="Proteomes" id="UP000006882"/>
    </source>
</evidence>
<feature type="compositionally biased region" description="Basic and acidic residues" evidence="8">
    <location>
        <begin position="122"/>
        <end position="133"/>
    </location>
</feature>
<dbReference type="InterPro" id="IPR021109">
    <property type="entry name" value="Peptidase_aspartic_dom_sf"/>
</dbReference>
<feature type="domain" description="Peptidase A1" evidence="10">
    <location>
        <begin position="150"/>
        <end position="492"/>
    </location>
</feature>
<dbReference type="InterPro" id="IPR032861">
    <property type="entry name" value="TAXi_N"/>
</dbReference>
<dbReference type="GO" id="GO:0006508">
    <property type="term" value="P:proteolysis"/>
    <property type="evidence" value="ECO:0007669"/>
    <property type="project" value="UniProtKB-KW"/>
</dbReference>
<feature type="transmembrane region" description="Helical" evidence="9">
    <location>
        <begin position="12"/>
        <end position="33"/>
    </location>
</feature>
<evidence type="ECO:0000256" key="6">
    <source>
        <dbReference type="ARBA" id="ARBA00023157"/>
    </source>
</evidence>
<keyword evidence="9" id="KW-0812">Transmembrane</keyword>
<dbReference type="PRINTS" id="PR00792">
    <property type="entry name" value="PEPSIN"/>
</dbReference>
<feature type="active site" evidence="7">
    <location>
        <position position="375"/>
    </location>
</feature>
<dbReference type="CDD" id="cd05472">
    <property type="entry name" value="cnd41_like"/>
    <property type="match status" value="1"/>
</dbReference>
<keyword evidence="9" id="KW-1133">Transmembrane helix</keyword>
<dbReference type="InterPro" id="IPR033873">
    <property type="entry name" value="CND41-like"/>
</dbReference>
<dbReference type="InterPro" id="IPR032799">
    <property type="entry name" value="TAXi_C"/>
</dbReference>
<protein>
    <recommendedName>
        <fullName evidence="10">Peptidase A1 domain-containing protein</fullName>
    </recommendedName>
</protein>
<proteinExistence type="inferred from homology"/>
<evidence type="ECO:0000256" key="8">
    <source>
        <dbReference type="SAM" id="MobiDB-lite"/>
    </source>
</evidence>
<keyword evidence="3" id="KW-0732">Signal</keyword>
<dbReference type="Gene3D" id="2.40.70.10">
    <property type="entry name" value="Acid Proteases"/>
    <property type="match status" value="2"/>
</dbReference>